<dbReference type="OMA" id="QVTHGNH"/>
<dbReference type="KEGG" id="lgi:LOTGIDRAFT_194469"/>
<name>V3ZWG3_LOTGI</name>
<dbReference type="PANTHER" id="PTHR10048">
    <property type="entry name" value="PHOSPHATIDYLINOSITOL KINASE"/>
    <property type="match status" value="1"/>
</dbReference>
<dbReference type="GO" id="GO:0005737">
    <property type="term" value="C:cytoplasm"/>
    <property type="evidence" value="ECO:0007669"/>
    <property type="project" value="TreeGrafter"/>
</dbReference>
<dbReference type="GO" id="GO:0035091">
    <property type="term" value="F:phosphatidylinositol binding"/>
    <property type="evidence" value="ECO:0007669"/>
    <property type="project" value="InterPro"/>
</dbReference>
<dbReference type="PROSITE" id="PS50290">
    <property type="entry name" value="PI3_4_KINASE_3"/>
    <property type="match status" value="1"/>
</dbReference>
<dbReference type="GeneID" id="20245081"/>
<keyword evidence="5" id="KW-0067">ATP-binding</keyword>
<dbReference type="HOGENOM" id="CLU_023143_0_0_1"/>
<dbReference type="Gene3D" id="1.25.40.70">
    <property type="entry name" value="Phosphatidylinositol 3-kinase, accessory domain (PIK)"/>
    <property type="match status" value="1"/>
</dbReference>
<dbReference type="InterPro" id="IPR011009">
    <property type="entry name" value="Kinase-like_dom_sf"/>
</dbReference>
<keyword evidence="10" id="KW-1185">Reference proteome</keyword>
<dbReference type="InterPro" id="IPR016024">
    <property type="entry name" value="ARM-type_fold"/>
</dbReference>
<dbReference type="GO" id="GO:0005524">
    <property type="term" value="F:ATP binding"/>
    <property type="evidence" value="ECO:0007669"/>
    <property type="project" value="UniProtKB-KW"/>
</dbReference>
<dbReference type="FunFam" id="3.30.1010.10:FF:000001">
    <property type="entry name" value="Phosphatidylinositol 4-phosphate 3-kinase C2 domain-containing subunit beta"/>
    <property type="match status" value="1"/>
</dbReference>
<dbReference type="GO" id="GO:0016303">
    <property type="term" value="F:1-phosphatidylinositol-3-kinase activity"/>
    <property type="evidence" value="ECO:0007669"/>
    <property type="project" value="UniProtKB-EC"/>
</dbReference>
<dbReference type="Pfam" id="PF00168">
    <property type="entry name" value="C2"/>
    <property type="match status" value="1"/>
</dbReference>
<dbReference type="Gene3D" id="3.30.1010.10">
    <property type="entry name" value="Phosphatidylinositol 3-kinase Catalytic Subunit, Chain A, domain 4"/>
    <property type="match status" value="1"/>
</dbReference>
<dbReference type="PROSITE" id="PS51545">
    <property type="entry name" value="PIK_HELICAL"/>
    <property type="match status" value="1"/>
</dbReference>
<dbReference type="GO" id="GO:0005886">
    <property type="term" value="C:plasma membrane"/>
    <property type="evidence" value="ECO:0007669"/>
    <property type="project" value="TreeGrafter"/>
</dbReference>
<dbReference type="Pfam" id="PF00613">
    <property type="entry name" value="PI3Ka"/>
    <property type="match status" value="1"/>
</dbReference>
<proteinExistence type="predicted"/>
<dbReference type="CTD" id="20245081"/>
<dbReference type="GO" id="GO:0016477">
    <property type="term" value="P:cell migration"/>
    <property type="evidence" value="ECO:0007669"/>
    <property type="project" value="TreeGrafter"/>
</dbReference>
<dbReference type="InterPro" id="IPR036871">
    <property type="entry name" value="PX_dom_sf"/>
</dbReference>
<sequence>MEILWQYRNYLHEYKNLLPRILMAAKSWDWGCLSEIYKLLADWPQLDPMVAFELLLPQFPDLKIREFAINIISKINTDDLVDFLPQLIQALKFESYHNSSLAQMLLEQSCKSIRFAHQFFCCRSVDEFCLESRGILRRELQVLYERFEEKGRLLMPYNPSIEVCGVDIKSCSYFTSNAFPLKLVFKNSNQKADPVYAMYKVGDDLRQDMLTLQMVNIMDQLWLKQSLDLKMITFSCLATGPKKGIIELVTESDTLRKIQISSGVTGSFKDRPIKEWLQRHNPTELEYRKAVENFTYSCAGYCVATYVLGVGDRHNDNIMLKQSGHLFHIDFSKFLGDTQMFGSFKRDRVPFVLTSDMVYVINDGEKQTGKFQHFIDLCSQAFNILRKHHDLFYSLFMLMSRSGIPGVTENAAQYVKRALLPGQTDAQASSMFTRMIEESVKSVFTQFNFFIHNLAQLKFSSHQEGALLSFVPKTYSQQTDGKIIGVKLFSIQKRYTPDKHYKSKTTPYCFIYYRMVLGRSNIRSVAETRKVEIEQFLESLLIKAPEISQCDLVYTFFHPLLRDEQEEASKMNYSKLREPVVTPTNSITSGIQGEIKLSLHYKKDKFHVMIIHVRNLVSDCRGTDLPSPYVKTYLLPDPDKQTKRKTKIARSSANPTYNELLEYKMSLEQIRFRMLQVTVWDHDRLGENNFLGAVYLKLHDLDLSQEDTRWHPLQRLQLTNNNFFS</sequence>
<dbReference type="PROSITE" id="PS00916">
    <property type="entry name" value="PI3_4_KINASE_2"/>
    <property type="match status" value="1"/>
</dbReference>
<dbReference type="Gene3D" id="3.30.1520.10">
    <property type="entry name" value="Phox-like domain"/>
    <property type="match status" value="1"/>
</dbReference>
<dbReference type="Pfam" id="PF00454">
    <property type="entry name" value="PI3_PI4_kinase"/>
    <property type="match status" value="1"/>
</dbReference>
<evidence type="ECO:0000256" key="1">
    <source>
        <dbReference type="ARBA" id="ARBA00012073"/>
    </source>
</evidence>
<dbReference type="SMART" id="SM00145">
    <property type="entry name" value="PI3Ka"/>
    <property type="match status" value="1"/>
</dbReference>
<dbReference type="PANTHER" id="PTHR10048:SF14">
    <property type="entry name" value="LD28067P"/>
    <property type="match status" value="1"/>
</dbReference>
<dbReference type="GO" id="GO:0043491">
    <property type="term" value="P:phosphatidylinositol 3-kinase/protein kinase B signal transduction"/>
    <property type="evidence" value="ECO:0007669"/>
    <property type="project" value="TreeGrafter"/>
</dbReference>
<dbReference type="Gene3D" id="2.60.40.150">
    <property type="entry name" value="C2 domain"/>
    <property type="match status" value="1"/>
</dbReference>
<dbReference type="GO" id="GO:0005942">
    <property type="term" value="C:phosphatidylinositol 3-kinase complex"/>
    <property type="evidence" value="ECO:0007669"/>
    <property type="project" value="TreeGrafter"/>
</dbReference>
<dbReference type="InterPro" id="IPR018936">
    <property type="entry name" value="PI3/4_kinase_CS"/>
</dbReference>
<dbReference type="SMART" id="SM00239">
    <property type="entry name" value="C2"/>
    <property type="match status" value="1"/>
</dbReference>
<gene>
    <name evidence="9" type="ORF">LOTGIDRAFT_194469</name>
</gene>
<evidence type="ECO:0000256" key="2">
    <source>
        <dbReference type="ARBA" id="ARBA00022679"/>
    </source>
</evidence>
<dbReference type="CDD" id="cd08381">
    <property type="entry name" value="C2B_PI3K_class_II"/>
    <property type="match status" value="1"/>
</dbReference>
<dbReference type="SUPFAM" id="SSF56112">
    <property type="entry name" value="Protein kinase-like (PK-like)"/>
    <property type="match status" value="1"/>
</dbReference>
<dbReference type="InterPro" id="IPR035892">
    <property type="entry name" value="C2_domain_sf"/>
</dbReference>
<dbReference type="CDD" id="cd05166">
    <property type="entry name" value="PI3Kc_II"/>
    <property type="match status" value="1"/>
</dbReference>
<dbReference type="InterPro" id="IPR000403">
    <property type="entry name" value="PI3/4_kinase_cat_dom"/>
</dbReference>
<evidence type="ECO:0000256" key="4">
    <source>
        <dbReference type="ARBA" id="ARBA00022777"/>
    </source>
</evidence>
<dbReference type="InterPro" id="IPR042236">
    <property type="entry name" value="PI3K_accessory_sf"/>
</dbReference>
<evidence type="ECO:0000313" key="10">
    <source>
        <dbReference type="Proteomes" id="UP000030746"/>
    </source>
</evidence>
<accession>V3ZWG3</accession>
<evidence type="ECO:0000259" key="7">
    <source>
        <dbReference type="PROSITE" id="PS50290"/>
    </source>
</evidence>
<dbReference type="RefSeq" id="XP_009062327.1">
    <property type="nucleotide sequence ID" value="XM_009064079.1"/>
</dbReference>
<dbReference type="SMART" id="SM00146">
    <property type="entry name" value="PI3Kc"/>
    <property type="match status" value="1"/>
</dbReference>
<dbReference type="OrthoDB" id="67688at2759"/>
<evidence type="ECO:0000256" key="3">
    <source>
        <dbReference type="ARBA" id="ARBA00022741"/>
    </source>
</evidence>
<dbReference type="SUPFAM" id="SSF64268">
    <property type="entry name" value="PX domain"/>
    <property type="match status" value="1"/>
</dbReference>
<dbReference type="SUPFAM" id="SSF48371">
    <property type="entry name" value="ARM repeat"/>
    <property type="match status" value="1"/>
</dbReference>
<keyword evidence="2" id="KW-0808">Transferase</keyword>
<dbReference type="SUPFAM" id="SSF49562">
    <property type="entry name" value="C2 domain (Calcium/lipid-binding domain, CaLB)"/>
    <property type="match status" value="1"/>
</dbReference>
<dbReference type="InterPro" id="IPR001263">
    <property type="entry name" value="PI3K_accessory_dom"/>
</dbReference>
<dbReference type="AlphaFoldDB" id="V3ZWG3"/>
<dbReference type="FunFam" id="1.10.1070.11:FF:000001">
    <property type="entry name" value="Phosphatidylinositol 4,5-bisphosphate 3-kinase catalytic subunit"/>
    <property type="match status" value="1"/>
</dbReference>
<reference evidence="9 10" key="1">
    <citation type="journal article" date="2013" name="Nature">
        <title>Insights into bilaterian evolution from three spiralian genomes.</title>
        <authorList>
            <person name="Simakov O."/>
            <person name="Marletaz F."/>
            <person name="Cho S.J."/>
            <person name="Edsinger-Gonzales E."/>
            <person name="Havlak P."/>
            <person name="Hellsten U."/>
            <person name="Kuo D.H."/>
            <person name="Larsson T."/>
            <person name="Lv J."/>
            <person name="Arendt D."/>
            <person name="Savage R."/>
            <person name="Osoegawa K."/>
            <person name="de Jong P."/>
            <person name="Grimwood J."/>
            <person name="Chapman J.A."/>
            <person name="Shapiro H."/>
            <person name="Aerts A."/>
            <person name="Otillar R.P."/>
            <person name="Terry A.Y."/>
            <person name="Boore J.L."/>
            <person name="Grigoriev I.V."/>
            <person name="Lindberg D.R."/>
            <person name="Seaver E.C."/>
            <person name="Weisblat D.A."/>
            <person name="Putnam N.H."/>
            <person name="Rokhsar D.S."/>
        </authorList>
    </citation>
    <scope>NUCLEOTIDE SEQUENCE [LARGE SCALE GENOMIC DNA]</scope>
</reference>
<dbReference type="EC" id="2.7.1.137" evidence="1"/>
<dbReference type="GO" id="GO:0048015">
    <property type="term" value="P:phosphatidylinositol-mediated signaling"/>
    <property type="evidence" value="ECO:0007669"/>
    <property type="project" value="TreeGrafter"/>
</dbReference>
<feature type="domain" description="PIK helical" evidence="8">
    <location>
        <begin position="1"/>
        <end position="150"/>
    </location>
</feature>
<keyword evidence="4" id="KW-0418">Kinase</keyword>
<evidence type="ECO:0000259" key="8">
    <source>
        <dbReference type="PROSITE" id="PS51545"/>
    </source>
</evidence>
<dbReference type="STRING" id="225164.V3ZWG3"/>
<dbReference type="Proteomes" id="UP000030746">
    <property type="component" value="Unassembled WGS sequence"/>
</dbReference>
<dbReference type="InterPro" id="IPR015433">
    <property type="entry name" value="PI3/4_kinase"/>
</dbReference>
<protein>
    <recommendedName>
        <fullName evidence="1">phosphatidylinositol 3-kinase</fullName>
        <ecNumber evidence="1">2.7.1.137</ecNumber>
    </recommendedName>
</protein>
<evidence type="ECO:0000313" key="9">
    <source>
        <dbReference type="EMBL" id="ESO86930.1"/>
    </source>
</evidence>
<dbReference type="GO" id="GO:0035005">
    <property type="term" value="F:1-phosphatidylinositol-4-phosphate 3-kinase activity"/>
    <property type="evidence" value="ECO:0007669"/>
    <property type="project" value="TreeGrafter"/>
</dbReference>
<evidence type="ECO:0000256" key="5">
    <source>
        <dbReference type="ARBA" id="ARBA00022840"/>
    </source>
</evidence>
<dbReference type="InterPro" id="IPR000008">
    <property type="entry name" value="C2_dom"/>
</dbReference>
<feature type="domain" description="C2" evidence="6">
    <location>
        <begin position="591"/>
        <end position="711"/>
    </location>
</feature>
<evidence type="ECO:0000259" key="6">
    <source>
        <dbReference type="PROSITE" id="PS50004"/>
    </source>
</evidence>
<organism evidence="9 10">
    <name type="scientific">Lottia gigantea</name>
    <name type="common">Giant owl limpet</name>
    <dbReference type="NCBI Taxonomy" id="225164"/>
    <lineage>
        <taxon>Eukaryota</taxon>
        <taxon>Metazoa</taxon>
        <taxon>Spiralia</taxon>
        <taxon>Lophotrochozoa</taxon>
        <taxon>Mollusca</taxon>
        <taxon>Gastropoda</taxon>
        <taxon>Patellogastropoda</taxon>
        <taxon>Lottioidea</taxon>
        <taxon>Lottiidae</taxon>
        <taxon>Lottia</taxon>
    </lineage>
</organism>
<dbReference type="InterPro" id="IPR036940">
    <property type="entry name" value="PI3/4_kinase_cat_sf"/>
</dbReference>
<feature type="domain" description="PI3K/PI4K catalytic" evidence="7">
    <location>
        <begin position="167"/>
        <end position="444"/>
    </location>
</feature>
<dbReference type="Gene3D" id="1.10.1070.11">
    <property type="entry name" value="Phosphatidylinositol 3-/4-kinase, catalytic domain"/>
    <property type="match status" value="1"/>
</dbReference>
<keyword evidence="3" id="KW-0547">Nucleotide-binding</keyword>
<dbReference type="PROSITE" id="PS50004">
    <property type="entry name" value="C2"/>
    <property type="match status" value="1"/>
</dbReference>
<dbReference type="EMBL" id="KB202954">
    <property type="protein sequence ID" value="ESO86930.1"/>
    <property type="molecule type" value="Genomic_DNA"/>
</dbReference>